<keyword evidence="2 5" id="KW-1133">Transmembrane helix</keyword>
<dbReference type="InterPro" id="IPR011701">
    <property type="entry name" value="MFS"/>
</dbReference>
<sequence length="433" mass="46766">MTVKLTRPFVDYWQSANQIMVVLGMSSSAGGKGLSWGIYGPSLMDLADIYSSAPNEVALMNSARALGSFLGSCLGGFLYEHVNDQILMMFTLAIYAVVTALIPSLPNITYLYILGFGGGAAVGISHIGSQVRLVKIWEKQSASAIQAFHTAFGVGAMIGPFVGAPFLSLTENGVTLKETRLYIPYVGFGIFFVVILVSMMAAYCLDPSSIKKTEKDDKSVNSPSSRTLEIVLMILLFFYIQTCVNLEITFSTLISVYAVKSPALQFSKADAAYLAGVFWTFFTGGRIVSIVVTVFFDIKQLLIISHSLSVCAAGILIVFCSSPPLAWVGAAVMGLGLSSMYGAVCGLVLQYFHVRHAHISVILTASCSGLALSAYFVPPIVEVRPMFLMYYSGAGSILHFMLLFVIILVTNGRPTIHSKKEEAQEARKEETAT</sequence>
<keyword evidence="6" id="KW-1185">Reference proteome</keyword>
<reference evidence="7" key="1">
    <citation type="submission" date="2025-08" db="UniProtKB">
        <authorList>
            <consortium name="RefSeq"/>
        </authorList>
    </citation>
    <scope>IDENTIFICATION</scope>
</reference>
<dbReference type="GeneID" id="100902946"/>
<dbReference type="PANTHER" id="PTHR23121">
    <property type="entry name" value="SODIUM-DEPENDENT GLUCOSE TRANSPORTER 1"/>
    <property type="match status" value="1"/>
</dbReference>
<protein>
    <recommendedName>
        <fullName evidence="4">Major facilitator superfamily domain-containing protein 4A</fullName>
    </recommendedName>
</protein>
<feature type="transmembrane region" description="Helical" evidence="5">
    <location>
        <begin position="59"/>
        <end position="79"/>
    </location>
</feature>
<dbReference type="Gene3D" id="1.20.1250.20">
    <property type="entry name" value="MFS general substrate transporter like domains"/>
    <property type="match status" value="1"/>
</dbReference>
<evidence type="ECO:0000256" key="1">
    <source>
        <dbReference type="ARBA" id="ARBA00022692"/>
    </source>
</evidence>
<feature type="transmembrane region" description="Helical" evidence="5">
    <location>
        <begin position="301"/>
        <end position="319"/>
    </location>
</feature>
<feature type="transmembrane region" description="Helical" evidence="5">
    <location>
        <begin position="387"/>
        <end position="410"/>
    </location>
</feature>
<keyword evidence="3 5" id="KW-0472">Membrane</keyword>
<keyword evidence="1 5" id="KW-0812">Transmembrane</keyword>
<keyword evidence="7" id="KW-0762">Sugar transport</keyword>
<dbReference type="KEGG" id="goe:100902946"/>
<feature type="transmembrane region" description="Helical" evidence="5">
    <location>
        <begin position="361"/>
        <end position="381"/>
    </location>
</feature>
<proteinExistence type="predicted"/>
<feature type="transmembrane region" description="Helical" evidence="5">
    <location>
        <begin position="141"/>
        <end position="162"/>
    </location>
</feature>
<feature type="transmembrane region" description="Helical" evidence="5">
    <location>
        <begin position="20"/>
        <end position="39"/>
    </location>
</feature>
<dbReference type="RefSeq" id="XP_003746210.1">
    <property type="nucleotide sequence ID" value="XM_003746162.1"/>
</dbReference>
<feature type="transmembrane region" description="Helical" evidence="5">
    <location>
        <begin position="325"/>
        <end position="349"/>
    </location>
</feature>
<gene>
    <name evidence="7" type="primary">LOC100902946</name>
</gene>
<feature type="transmembrane region" description="Helical" evidence="5">
    <location>
        <begin position="182"/>
        <end position="205"/>
    </location>
</feature>
<dbReference type="AlphaFoldDB" id="A0AAJ6VZP3"/>
<feature type="transmembrane region" description="Helical" evidence="5">
    <location>
        <begin position="230"/>
        <end position="259"/>
    </location>
</feature>
<feature type="transmembrane region" description="Helical" evidence="5">
    <location>
        <begin position="86"/>
        <end position="104"/>
    </location>
</feature>
<evidence type="ECO:0000256" key="5">
    <source>
        <dbReference type="SAM" id="Phobius"/>
    </source>
</evidence>
<evidence type="ECO:0000256" key="4">
    <source>
        <dbReference type="ARBA" id="ARBA00040840"/>
    </source>
</evidence>
<evidence type="ECO:0000313" key="6">
    <source>
        <dbReference type="Proteomes" id="UP000694867"/>
    </source>
</evidence>
<organism evidence="6 7">
    <name type="scientific">Galendromus occidentalis</name>
    <name type="common">western predatory mite</name>
    <dbReference type="NCBI Taxonomy" id="34638"/>
    <lineage>
        <taxon>Eukaryota</taxon>
        <taxon>Metazoa</taxon>
        <taxon>Ecdysozoa</taxon>
        <taxon>Arthropoda</taxon>
        <taxon>Chelicerata</taxon>
        <taxon>Arachnida</taxon>
        <taxon>Acari</taxon>
        <taxon>Parasitiformes</taxon>
        <taxon>Mesostigmata</taxon>
        <taxon>Gamasina</taxon>
        <taxon>Phytoseioidea</taxon>
        <taxon>Phytoseiidae</taxon>
        <taxon>Typhlodrominae</taxon>
        <taxon>Galendromus</taxon>
    </lineage>
</organism>
<dbReference type="Pfam" id="PF07690">
    <property type="entry name" value="MFS_1"/>
    <property type="match status" value="1"/>
</dbReference>
<evidence type="ECO:0000313" key="7">
    <source>
        <dbReference type="RefSeq" id="XP_003746210.1"/>
    </source>
</evidence>
<dbReference type="InterPro" id="IPR036259">
    <property type="entry name" value="MFS_trans_sf"/>
</dbReference>
<dbReference type="GO" id="GO:0022857">
    <property type="term" value="F:transmembrane transporter activity"/>
    <property type="evidence" value="ECO:0007669"/>
    <property type="project" value="InterPro"/>
</dbReference>
<dbReference type="Proteomes" id="UP000694867">
    <property type="component" value="Unplaced"/>
</dbReference>
<evidence type="ECO:0000256" key="2">
    <source>
        <dbReference type="ARBA" id="ARBA00022989"/>
    </source>
</evidence>
<dbReference type="PANTHER" id="PTHR23121:SF10">
    <property type="entry name" value="MAJOR FACILITATOR SUPERFAMILY DOMAIN-CONTAINING PROTEIN 4A"/>
    <property type="match status" value="1"/>
</dbReference>
<feature type="transmembrane region" description="Helical" evidence="5">
    <location>
        <begin position="110"/>
        <end position="129"/>
    </location>
</feature>
<name>A0AAJ6VZP3_9ACAR</name>
<feature type="transmembrane region" description="Helical" evidence="5">
    <location>
        <begin position="271"/>
        <end position="296"/>
    </location>
</feature>
<evidence type="ECO:0000256" key="3">
    <source>
        <dbReference type="ARBA" id="ARBA00023136"/>
    </source>
</evidence>
<accession>A0AAJ6VZP3</accession>
<keyword evidence="7" id="KW-0813">Transport</keyword>
<dbReference type="SUPFAM" id="SSF103473">
    <property type="entry name" value="MFS general substrate transporter"/>
    <property type="match status" value="1"/>
</dbReference>